<evidence type="ECO:0000313" key="4">
    <source>
        <dbReference type="WBParaSite" id="SBAD_0001171401-mRNA-1"/>
    </source>
</evidence>
<dbReference type="EMBL" id="UZAM01015469">
    <property type="protein sequence ID" value="VDP39193.1"/>
    <property type="molecule type" value="Genomic_DNA"/>
</dbReference>
<evidence type="ECO:0000313" key="2">
    <source>
        <dbReference type="EMBL" id="VDP39193.1"/>
    </source>
</evidence>
<dbReference type="AlphaFoldDB" id="A0A183J631"/>
<reference evidence="4" key="1">
    <citation type="submission" date="2016-06" db="UniProtKB">
        <authorList>
            <consortium name="WormBaseParasite"/>
        </authorList>
    </citation>
    <scope>IDENTIFICATION</scope>
</reference>
<organism evidence="4">
    <name type="scientific">Soboliphyme baturini</name>
    <dbReference type="NCBI Taxonomy" id="241478"/>
    <lineage>
        <taxon>Eukaryota</taxon>
        <taxon>Metazoa</taxon>
        <taxon>Ecdysozoa</taxon>
        <taxon>Nematoda</taxon>
        <taxon>Enoplea</taxon>
        <taxon>Dorylaimia</taxon>
        <taxon>Dioctophymatida</taxon>
        <taxon>Dioctophymatoidea</taxon>
        <taxon>Soboliphymatidae</taxon>
        <taxon>Soboliphyme</taxon>
    </lineage>
</organism>
<name>A0A183J631_9BILA</name>
<evidence type="ECO:0000259" key="1">
    <source>
        <dbReference type="Pfam" id="PF26585"/>
    </source>
</evidence>
<dbReference type="InterPro" id="IPR059001">
    <property type="entry name" value="STX17_N"/>
</dbReference>
<feature type="domain" description="STX17-like N-terminal" evidence="1">
    <location>
        <begin position="13"/>
        <end position="109"/>
    </location>
</feature>
<proteinExistence type="predicted"/>
<keyword evidence="3" id="KW-1185">Reference proteome</keyword>
<protein>
    <submittedName>
        <fullName evidence="4">Vps5 domain-containing protein</fullName>
    </submittedName>
</protein>
<gene>
    <name evidence="2" type="ORF">SBAD_LOCUS11329</name>
</gene>
<dbReference type="Proteomes" id="UP000270296">
    <property type="component" value="Unassembled WGS sequence"/>
</dbReference>
<evidence type="ECO:0000313" key="3">
    <source>
        <dbReference type="Proteomes" id="UP000270296"/>
    </source>
</evidence>
<sequence length="120" mass="13737">MSSDAKRQRAVCESTLQKFTAVMTVKLELLCAQTQTLKNLTETADDATVAREHDKTLTTVQQLHSDIEHVKRFAELQNESNSVMFERCFESLLEQVRDSVLICYQAYNSLKVSRNHRTSP</sequence>
<dbReference type="Pfam" id="PF26585">
    <property type="entry name" value="STX17_N"/>
    <property type="match status" value="1"/>
</dbReference>
<dbReference type="WBParaSite" id="SBAD_0001171401-mRNA-1">
    <property type="protein sequence ID" value="SBAD_0001171401-mRNA-1"/>
    <property type="gene ID" value="SBAD_0001171401"/>
</dbReference>
<accession>A0A183J631</accession>
<reference evidence="2 3" key="2">
    <citation type="submission" date="2018-11" db="EMBL/GenBank/DDBJ databases">
        <authorList>
            <consortium name="Pathogen Informatics"/>
        </authorList>
    </citation>
    <scope>NUCLEOTIDE SEQUENCE [LARGE SCALE GENOMIC DNA]</scope>
</reference>